<organism evidence="4 5">
    <name type="scientific">Piromyces finnis</name>
    <dbReference type="NCBI Taxonomy" id="1754191"/>
    <lineage>
        <taxon>Eukaryota</taxon>
        <taxon>Fungi</taxon>
        <taxon>Fungi incertae sedis</taxon>
        <taxon>Chytridiomycota</taxon>
        <taxon>Chytridiomycota incertae sedis</taxon>
        <taxon>Neocallimastigomycetes</taxon>
        <taxon>Neocallimastigales</taxon>
        <taxon>Neocallimastigaceae</taxon>
        <taxon>Piromyces</taxon>
    </lineage>
</organism>
<keyword evidence="5" id="KW-1185">Reference proteome</keyword>
<dbReference type="InterPro" id="IPR002110">
    <property type="entry name" value="Ankyrin_rpt"/>
</dbReference>
<evidence type="ECO:0000256" key="1">
    <source>
        <dbReference type="ARBA" id="ARBA00022737"/>
    </source>
</evidence>
<evidence type="ECO:0000313" key="4">
    <source>
        <dbReference type="EMBL" id="ORX41615.1"/>
    </source>
</evidence>
<evidence type="ECO:0000313" key="5">
    <source>
        <dbReference type="Proteomes" id="UP000193719"/>
    </source>
</evidence>
<dbReference type="PROSITE" id="PS50088">
    <property type="entry name" value="ANK_REPEAT"/>
    <property type="match status" value="1"/>
</dbReference>
<dbReference type="EMBL" id="MCFH01000082">
    <property type="protein sequence ID" value="ORX41615.1"/>
    <property type="molecule type" value="Genomic_DNA"/>
</dbReference>
<keyword evidence="2 3" id="KW-0040">ANK repeat</keyword>
<accession>A0A1Y1UUE2</accession>
<dbReference type="Pfam" id="PF12796">
    <property type="entry name" value="Ank_2"/>
    <property type="match status" value="1"/>
</dbReference>
<dbReference type="SUPFAM" id="SSF48403">
    <property type="entry name" value="Ankyrin repeat"/>
    <property type="match status" value="1"/>
</dbReference>
<dbReference type="AlphaFoldDB" id="A0A1Y1UUE2"/>
<reference evidence="4 5" key="2">
    <citation type="submission" date="2016-08" db="EMBL/GenBank/DDBJ databases">
        <title>Pervasive Adenine N6-methylation of Active Genes in Fungi.</title>
        <authorList>
            <consortium name="DOE Joint Genome Institute"/>
            <person name="Mondo S.J."/>
            <person name="Dannebaum R.O."/>
            <person name="Kuo R.C."/>
            <person name="Labutti K."/>
            <person name="Haridas S."/>
            <person name="Kuo A."/>
            <person name="Salamov A."/>
            <person name="Ahrendt S.R."/>
            <person name="Lipzen A."/>
            <person name="Sullivan W."/>
            <person name="Andreopoulos W.B."/>
            <person name="Clum A."/>
            <person name="Lindquist E."/>
            <person name="Daum C."/>
            <person name="Ramamoorthy G.K."/>
            <person name="Gryganskyi A."/>
            <person name="Culley D."/>
            <person name="Magnuson J.K."/>
            <person name="James T.Y."/>
            <person name="O'Malley M.A."/>
            <person name="Stajich J.E."/>
            <person name="Spatafora J.W."/>
            <person name="Visel A."/>
            <person name="Grigoriev I.V."/>
        </authorList>
    </citation>
    <scope>NUCLEOTIDE SEQUENCE [LARGE SCALE GENOMIC DNA]</scope>
    <source>
        <strain evidence="5">finn</strain>
    </source>
</reference>
<feature type="repeat" description="ANK" evidence="3">
    <location>
        <begin position="9"/>
        <end position="41"/>
    </location>
</feature>
<dbReference type="PROSITE" id="PS50297">
    <property type="entry name" value="ANK_REP_REGION"/>
    <property type="match status" value="1"/>
</dbReference>
<evidence type="ECO:0000256" key="3">
    <source>
        <dbReference type="PROSITE-ProRule" id="PRU00023"/>
    </source>
</evidence>
<dbReference type="OrthoDB" id="194358at2759"/>
<keyword evidence="1" id="KW-0677">Repeat</keyword>
<protein>
    <submittedName>
        <fullName evidence="4">Uncharacterized protein</fullName>
    </submittedName>
</protein>
<dbReference type="Proteomes" id="UP000193719">
    <property type="component" value="Unassembled WGS sequence"/>
</dbReference>
<dbReference type="SMART" id="SM00248">
    <property type="entry name" value="ANK"/>
    <property type="match status" value="2"/>
</dbReference>
<evidence type="ECO:0000256" key="2">
    <source>
        <dbReference type="ARBA" id="ARBA00023043"/>
    </source>
</evidence>
<proteinExistence type="predicted"/>
<sequence>MNINIQNNEGRSLLHYECNKGNENVVKYLITKGINMKLKSNDRNEKIARFLIEKGADITIKLSLYYACKAKNDNISIAKYLIENEGMEIDIINNYGLTPLH</sequence>
<comment type="caution">
    <text evidence="4">The sequence shown here is derived from an EMBL/GenBank/DDBJ whole genome shotgun (WGS) entry which is preliminary data.</text>
</comment>
<dbReference type="STRING" id="1754191.A0A1Y1UUE2"/>
<dbReference type="PANTHER" id="PTHR24126">
    <property type="entry name" value="ANKYRIN REPEAT, PH AND SEC7 DOMAIN CONTAINING PROTEIN SECG-RELATED"/>
    <property type="match status" value="1"/>
</dbReference>
<dbReference type="InterPro" id="IPR036770">
    <property type="entry name" value="Ankyrin_rpt-contain_sf"/>
</dbReference>
<dbReference type="Gene3D" id="1.25.40.20">
    <property type="entry name" value="Ankyrin repeat-containing domain"/>
    <property type="match status" value="2"/>
</dbReference>
<name>A0A1Y1UUE2_9FUNG</name>
<dbReference type="PANTHER" id="PTHR24126:SF14">
    <property type="entry name" value="ANK_REP_REGION DOMAIN-CONTAINING PROTEIN"/>
    <property type="match status" value="1"/>
</dbReference>
<gene>
    <name evidence="4" type="ORF">BCR36DRAFT_416677</name>
</gene>
<reference evidence="4 5" key="1">
    <citation type="submission" date="2016-08" db="EMBL/GenBank/DDBJ databases">
        <title>Genomes of anaerobic fungi encode conserved fungal cellulosomes for biomass hydrolysis.</title>
        <authorList>
            <consortium name="DOE Joint Genome Institute"/>
            <person name="Haitjema C.H."/>
            <person name="Gilmore S.P."/>
            <person name="Henske J.K."/>
            <person name="Solomon K.V."/>
            <person name="De Groot R."/>
            <person name="Kuo A."/>
            <person name="Mondo S.J."/>
            <person name="Salamov A.A."/>
            <person name="Labutti K."/>
            <person name="Zhao Z."/>
            <person name="Chiniquy J."/>
            <person name="Barry K."/>
            <person name="Brewer H.M."/>
            <person name="Purvine S.O."/>
            <person name="Wright A.T."/>
            <person name="Boxma B."/>
            <person name="Van Alen T."/>
            <person name="Hackstein J.H."/>
            <person name="Baker S.E."/>
            <person name="Grigoriev I.V."/>
            <person name="O'Malley M.A."/>
        </authorList>
    </citation>
    <scope>NUCLEOTIDE SEQUENCE [LARGE SCALE GENOMIC DNA]</scope>
    <source>
        <strain evidence="5">finn</strain>
    </source>
</reference>